<keyword evidence="4" id="KW-0255">Endonuclease</keyword>
<dbReference type="Gene3D" id="3.30.70.270">
    <property type="match status" value="1"/>
</dbReference>
<dbReference type="InterPro" id="IPR001584">
    <property type="entry name" value="Integrase_cat-core"/>
</dbReference>
<dbReference type="InterPro" id="IPR043502">
    <property type="entry name" value="DNA/RNA_pol_sf"/>
</dbReference>
<dbReference type="InterPro" id="IPR012337">
    <property type="entry name" value="RNaseH-like_sf"/>
</dbReference>
<reference evidence="8 9" key="1">
    <citation type="submission" date="2018-08" db="EMBL/GenBank/DDBJ databases">
        <title>Genomic investigation of the strawberry pathogen Phytophthora fragariae indicates pathogenicity is determined by transcriptional variation in three key races.</title>
        <authorList>
            <person name="Adams T.M."/>
            <person name="Armitage A.D."/>
            <person name="Sobczyk M.K."/>
            <person name="Bates H.J."/>
            <person name="Dunwell J.M."/>
            <person name="Nellist C.F."/>
            <person name="Harrison R.J."/>
        </authorList>
    </citation>
    <scope>NUCLEOTIDE SEQUENCE [LARGE SCALE GENOMIC DNA]</scope>
    <source>
        <strain evidence="8 9">SCRP333</strain>
    </source>
</reference>
<dbReference type="PANTHER" id="PTHR37984:SF5">
    <property type="entry name" value="PROTEIN NYNRIN-LIKE"/>
    <property type="match status" value="1"/>
</dbReference>
<dbReference type="EMBL" id="QXFT01000453">
    <property type="protein sequence ID" value="KAE9343539.1"/>
    <property type="molecule type" value="Genomic_DNA"/>
</dbReference>
<keyword evidence="3" id="KW-0540">Nuclease</keyword>
<evidence type="ECO:0000256" key="6">
    <source>
        <dbReference type="ARBA" id="ARBA00022918"/>
    </source>
</evidence>
<keyword evidence="2" id="KW-0548">Nucleotidyltransferase</keyword>
<accession>A0A6A4F9R5</accession>
<dbReference type="SUPFAM" id="SSF53098">
    <property type="entry name" value="Ribonuclease H-like"/>
    <property type="match status" value="1"/>
</dbReference>
<gene>
    <name evidence="8" type="ORF">PR003_g8924</name>
</gene>
<dbReference type="AlphaFoldDB" id="A0A6A4F9R5"/>
<dbReference type="InterPro" id="IPR043128">
    <property type="entry name" value="Rev_trsase/Diguanyl_cyclase"/>
</dbReference>
<dbReference type="SUPFAM" id="SSF56672">
    <property type="entry name" value="DNA/RNA polymerases"/>
    <property type="match status" value="1"/>
</dbReference>
<dbReference type="GO" id="GO:0015074">
    <property type="term" value="P:DNA integration"/>
    <property type="evidence" value="ECO:0007669"/>
    <property type="project" value="InterPro"/>
</dbReference>
<comment type="caution">
    <text evidence="8">The sequence shown here is derived from an EMBL/GenBank/DDBJ whole genome shotgun (WGS) entry which is preliminary data.</text>
</comment>
<proteinExistence type="predicted"/>
<dbReference type="FunFam" id="3.30.70.270:FF:000020">
    <property type="entry name" value="Transposon Tf2-6 polyprotein-like Protein"/>
    <property type="match status" value="1"/>
</dbReference>
<sequence length="497" mass="54595">MASLVESVVNFPVPKNAAAIKSFVHMAGYYRRFVPNFAEKAAPLTRLLRKGVEWSWGEPQQEAFECLKRVLTGRPLLAYPDFSKPFTLVTDASKVGLGAALTQDQGQGEQPVAYASKVNAKNVAQYGITDLECAAVIWAVKLFRSYLYGRKFRLVTDHAALKWLMTSKDLTGRVHRWALQLRGYDFGIVYRSGKGNVVADAVPRAPVRTVVGGGADAAPSGGEGQLTDDEIATEQAKDKTVQSLKSKKKYGDRRVGEEEGVDLHLREGRQQASGATVLALDQDMRAWVRRWVQSCRDCGTRKARAKEVIPPLRSQGVGDAGDRWALDVAGPLPVTDKDNRYGVAAVDYATRYAVVAAVPSHRAPDIANFIVEKLVMVYGPMRELVMDGAPELNGAVVEALVNALQAKQLTPVPYRPALLGLVERFHRTWKDMVAMFVSEAQSDWDRWLSCAAYAYNGARHSGTGYSPNELMMGRRPMNYCARAASRKSACSPTTTGH</sequence>
<keyword evidence="6" id="KW-0695">RNA-directed DNA polymerase</keyword>
<organism evidence="8 9">
    <name type="scientific">Phytophthora rubi</name>
    <dbReference type="NCBI Taxonomy" id="129364"/>
    <lineage>
        <taxon>Eukaryota</taxon>
        <taxon>Sar</taxon>
        <taxon>Stramenopiles</taxon>
        <taxon>Oomycota</taxon>
        <taxon>Peronosporomycetes</taxon>
        <taxon>Peronosporales</taxon>
        <taxon>Peronosporaceae</taxon>
        <taxon>Phytophthora</taxon>
    </lineage>
</organism>
<feature type="domain" description="Integrase catalytic" evidence="7">
    <location>
        <begin position="306"/>
        <end position="475"/>
    </location>
</feature>
<dbReference type="Proteomes" id="UP000434957">
    <property type="component" value="Unassembled WGS sequence"/>
</dbReference>
<keyword evidence="9" id="KW-1185">Reference proteome</keyword>
<dbReference type="GO" id="GO:0003964">
    <property type="term" value="F:RNA-directed DNA polymerase activity"/>
    <property type="evidence" value="ECO:0007669"/>
    <property type="project" value="UniProtKB-KW"/>
</dbReference>
<dbReference type="PROSITE" id="PS50994">
    <property type="entry name" value="INTEGRASE"/>
    <property type="match status" value="1"/>
</dbReference>
<dbReference type="GO" id="GO:0016787">
    <property type="term" value="F:hydrolase activity"/>
    <property type="evidence" value="ECO:0007669"/>
    <property type="project" value="UniProtKB-KW"/>
</dbReference>
<dbReference type="InterPro" id="IPR050951">
    <property type="entry name" value="Retrovirus_Pol_polyprotein"/>
</dbReference>
<keyword evidence="1" id="KW-0808">Transferase</keyword>
<evidence type="ECO:0000256" key="4">
    <source>
        <dbReference type="ARBA" id="ARBA00022759"/>
    </source>
</evidence>
<dbReference type="Pfam" id="PF17917">
    <property type="entry name" value="RT_RNaseH"/>
    <property type="match status" value="1"/>
</dbReference>
<name>A0A6A4F9R5_9STRA</name>
<evidence type="ECO:0000256" key="1">
    <source>
        <dbReference type="ARBA" id="ARBA00022679"/>
    </source>
</evidence>
<keyword evidence="5" id="KW-0378">Hydrolase</keyword>
<dbReference type="InterPro" id="IPR036397">
    <property type="entry name" value="RNaseH_sf"/>
</dbReference>
<evidence type="ECO:0000313" key="9">
    <source>
        <dbReference type="Proteomes" id="UP000434957"/>
    </source>
</evidence>
<evidence type="ECO:0000259" key="7">
    <source>
        <dbReference type="PROSITE" id="PS50994"/>
    </source>
</evidence>
<dbReference type="PANTHER" id="PTHR37984">
    <property type="entry name" value="PROTEIN CBG26694"/>
    <property type="match status" value="1"/>
</dbReference>
<dbReference type="GO" id="GO:0003676">
    <property type="term" value="F:nucleic acid binding"/>
    <property type="evidence" value="ECO:0007669"/>
    <property type="project" value="InterPro"/>
</dbReference>
<evidence type="ECO:0000256" key="2">
    <source>
        <dbReference type="ARBA" id="ARBA00022695"/>
    </source>
</evidence>
<evidence type="ECO:0000256" key="3">
    <source>
        <dbReference type="ARBA" id="ARBA00022722"/>
    </source>
</evidence>
<dbReference type="Gene3D" id="3.30.420.10">
    <property type="entry name" value="Ribonuclease H-like superfamily/Ribonuclease H"/>
    <property type="match status" value="1"/>
</dbReference>
<protein>
    <recommendedName>
        <fullName evidence="7">Integrase catalytic domain-containing protein</fullName>
    </recommendedName>
</protein>
<dbReference type="CDD" id="cd09274">
    <property type="entry name" value="RNase_HI_RT_Ty3"/>
    <property type="match status" value="1"/>
</dbReference>
<dbReference type="InterPro" id="IPR041373">
    <property type="entry name" value="RT_RNaseH"/>
</dbReference>
<evidence type="ECO:0000256" key="5">
    <source>
        <dbReference type="ARBA" id="ARBA00022801"/>
    </source>
</evidence>
<dbReference type="GO" id="GO:0004519">
    <property type="term" value="F:endonuclease activity"/>
    <property type="evidence" value="ECO:0007669"/>
    <property type="project" value="UniProtKB-KW"/>
</dbReference>
<evidence type="ECO:0000313" key="8">
    <source>
        <dbReference type="EMBL" id="KAE9343539.1"/>
    </source>
</evidence>